<comment type="caution">
    <text evidence="1">The sequence shown here is derived from an EMBL/GenBank/DDBJ whole genome shotgun (WGS) entry which is preliminary data.</text>
</comment>
<evidence type="ECO:0008006" key="3">
    <source>
        <dbReference type="Google" id="ProtNLM"/>
    </source>
</evidence>
<dbReference type="RefSeq" id="WP_204497369.1">
    <property type="nucleotide sequence ID" value="NZ_JAFBDR010000001.1"/>
</dbReference>
<dbReference type="EMBL" id="JAFBDR010000001">
    <property type="protein sequence ID" value="MBM7569927.1"/>
    <property type="molecule type" value="Genomic_DNA"/>
</dbReference>
<evidence type="ECO:0000313" key="2">
    <source>
        <dbReference type="Proteomes" id="UP001296943"/>
    </source>
</evidence>
<proteinExistence type="predicted"/>
<keyword evidence="2" id="KW-1185">Reference proteome</keyword>
<sequence>MKNFLIGLGLIIVFSLIGCSNSESISKVQEDLKSNDIEQIKMSMWVLKGNFNDNVNVELSKEEINHLLKLYNETPEDRITEVEQVPPDLKAGVMIEMKTGTIIRIQYDGEDIYNTITNETGQRMYVIDYPELNSFFDNKLEEKY</sequence>
<gene>
    <name evidence="1" type="ORF">JOC48_000396</name>
</gene>
<name>A0ABS2MVL1_9BACI</name>
<evidence type="ECO:0000313" key="1">
    <source>
        <dbReference type="EMBL" id="MBM7569927.1"/>
    </source>
</evidence>
<reference evidence="1 2" key="1">
    <citation type="submission" date="2021-01" db="EMBL/GenBank/DDBJ databases">
        <title>Genomic Encyclopedia of Type Strains, Phase IV (KMG-IV): sequencing the most valuable type-strain genomes for metagenomic binning, comparative biology and taxonomic classification.</title>
        <authorList>
            <person name="Goeker M."/>
        </authorList>
    </citation>
    <scope>NUCLEOTIDE SEQUENCE [LARGE SCALE GENOMIC DNA]</scope>
    <source>
        <strain evidence="1 2">DSM 23711</strain>
    </source>
</reference>
<accession>A0ABS2MVL1</accession>
<dbReference type="PROSITE" id="PS51257">
    <property type="entry name" value="PROKAR_LIPOPROTEIN"/>
    <property type="match status" value="1"/>
</dbReference>
<dbReference type="Proteomes" id="UP001296943">
    <property type="component" value="Unassembled WGS sequence"/>
</dbReference>
<protein>
    <recommendedName>
        <fullName evidence="3">Lipoprotein</fullName>
    </recommendedName>
</protein>
<organism evidence="1 2">
    <name type="scientific">Aquibacillus albus</name>
    <dbReference type="NCBI Taxonomy" id="1168171"/>
    <lineage>
        <taxon>Bacteria</taxon>
        <taxon>Bacillati</taxon>
        <taxon>Bacillota</taxon>
        <taxon>Bacilli</taxon>
        <taxon>Bacillales</taxon>
        <taxon>Bacillaceae</taxon>
        <taxon>Aquibacillus</taxon>
    </lineage>
</organism>